<feature type="transmembrane region" description="Helical" evidence="7">
    <location>
        <begin position="185"/>
        <end position="205"/>
    </location>
</feature>
<evidence type="ECO:0000256" key="2">
    <source>
        <dbReference type="ARBA" id="ARBA00005262"/>
    </source>
</evidence>
<dbReference type="InterPro" id="IPR014047">
    <property type="entry name" value="Chr_Tranpt_l_chain"/>
</dbReference>
<evidence type="ECO:0000256" key="3">
    <source>
        <dbReference type="ARBA" id="ARBA00022475"/>
    </source>
</evidence>
<keyword evidence="4 7" id="KW-0812">Transmembrane</keyword>
<keyword evidence="3" id="KW-1003">Cell membrane</keyword>
<dbReference type="PANTHER" id="PTHR33567">
    <property type="entry name" value="CHROMATE ION TRANSPORTER (EUROFUNG)"/>
    <property type="match status" value="1"/>
</dbReference>
<dbReference type="Proteomes" id="UP000537130">
    <property type="component" value="Unassembled WGS sequence"/>
</dbReference>
<protein>
    <submittedName>
        <fullName evidence="8">Chromate transporter</fullName>
    </submittedName>
</protein>
<name>A0A7W4W1W9_9GAMM</name>
<accession>A0A7W4W1W9</accession>
<dbReference type="PANTHER" id="PTHR33567:SF3">
    <property type="entry name" value="CHROMATE ION TRANSPORTER (EUROFUNG)"/>
    <property type="match status" value="1"/>
</dbReference>
<evidence type="ECO:0000313" key="9">
    <source>
        <dbReference type="Proteomes" id="UP000537130"/>
    </source>
</evidence>
<evidence type="ECO:0000313" key="8">
    <source>
        <dbReference type="EMBL" id="MBB3045910.1"/>
    </source>
</evidence>
<dbReference type="InterPro" id="IPR003370">
    <property type="entry name" value="Chromate_transpt"/>
</dbReference>
<evidence type="ECO:0000256" key="7">
    <source>
        <dbReference type="SAM" id="Phobius"/>
    </source>
</evidence>
<gene>
    <name evidence="8" type="ORF">FHR99_000146</name>
</gene>
<feature type="transmembrane region" description="Helical" evidence="7">
    <location>
        <begin position="288"/>
        <end position="308"/>
    </location>
</feature>
<dbReference type="GO" id="GO:0015109">
    <property type="term" value="F:chromate transmembrane transporter activity"/>
    <property type="evidence" value="ECO:0007669"/>
    <property type="project" value="InterPro"/>
</dbReference>
<feature type="transmembrane region" description="Helical" evidence="7">
    <location>
        <begin position="63"/>
        <end position="88"/>
    </location>
</feature>
<dbReference type="PIRSF" id="PIRSF004810">
    <property type="entry name" value="ChrA"/>
    <property type="match status" value="1"/>
</dbReference>
<dbReference type="Pfam" id="PF02417">
    <property type="entry name" value="Chromate_transp"/>
    <property type="match status" value="2"/>
</dbReference>
<evidence type="ECO:0000256" key="6">
    <source>
        <dbReference type="ARBA" id="ARBA00023136"/>
    </source>
</evidence>
<comment type="caution">
    <text evidence="8">The sequence shown here is derived from an EMBL/GenBank/DDBJ whole genome shotgun (WGS) entry which is preliminary data.</text>
</comment>
<feature type="transmembrane region" description="Helical" evidence="7">
    <location>
        <begin position="320"/>
        <end position="337"/>
    </location>
</feature>
<dbReference type="AlphaFoldDB" id="A0A7W4W1W9"/>
<feature type="transmembrane region" description="Helical" evidence="7">
    <location>
        <begin position="256"/>
        <end position="276"/>
    </location>
</feature>
<feature type="transmembrane region" description="Helical" evidence="7">
    <location>
        <begin position="217"/>
        <end position="236"/>
    </location>
</feature>
<organism evidence="8 9">
    <name type="scientific">Litorivivens lipolytica</name>
    <dbReference type="NCBI Taxonomy" id="1524264"/>
    <lineage>
        <taxon>Bacteria</taxon>
        <taxon>Pseudomonadati</taxon>
        <taxon>Pseudomonadota</taxon>
        <taxon>Gammaproteobacteria</taxon>
        <taxon>Litorivivens</taxon>
    </lineage>
</organism>
<feature type="transmembrane region" description="Helical" evidence="7">
    <location>
        <begin position="132"/>
        <end position="165"/>
    </location>
</feature>
<reference evidence="8 9" key="1">
    <citation type="submission" date="2020-08" db="EMBL/GenBank/DDBJ databases">
        <title>Genomic Encyclopedia of Type Strains, Phase III (KMG-III): the genomes of soil and plant-associated and newly described type strains.</title>
        <authorList>
            <person name="Whitman W."/>
        </authorList>
    </citation>
    <scope>NUCLEOTIDE SEQUENCE [LARGE SCALE GENOMIC DNA]</scope>
    <source>
        <strain evidence="8 9">CECT 8654</strain>
    </source>
</reference>
<sequence length="384" mass="40118">MFLKLGLTSFGGPTAHIGFFRTEFVERRRWLSDHQFAHLLAVCQFLPGPASSQLGFCIGLQRAGWLGALGAFIGFTLPSAIVLVAFAVALPLLSSTAGEAVIHGLKLVACAVVADALIGMGGKLCPDWRRRLLALVSALVMIAAASSLMQLGVVLVAGLVGTIILKDLPASDRPEINVPYGHRLGGALIAVFFAIFVALSLGAASQQEANAVTVAEAFYRAGALVFGGGHVVLPLLENSTVGQGWLSPEKFLAGYGAAQAIPGPMFSFAAYLGSVISTPLSSMSSAGIALLFMFLPGFLLVAGILPFWSSLSRHTVMSRAVGGVNAAVVGLLAAALYTPIITSGIARLIDLAIVLVGFILLFRWRLSPLWVVFWSVAASLLAMS</sequence>
<dbReference type="RefSeq" id="WP_343067309.1">
    <property type="nucleotide sequence ID" value="NZ_JACHWY010000001.1"/>
</dbReference>
<keyword evidence="9" id="KW-1185">Reference proteome</keyword>
<keyword evidence="6 7" id="KW-0472">Membrane</keyword>
<keyword evidence="5 7" id="KW-1133">Transmembrane helix</keyword>
<dbReference type="GO" id="GO:0005886">
    <property type="term" value="C:plasma membrane"/>
    <property type="evidence" value="ECO:0007669"/>
    <property type="project" value="UniProtKB-SubCell"/>
</dbReference>
<dbReference type="EMBL" id="JACHWY010000001">
    <property type="protein sequence ID" value="MBB3045910.1"/>
    <property type="molecule type" value="Genomic_DNA"/>
</dbReference>
<comment type="similarity">
    <text evidence="2">Belongs to the chromate ion transporter (CHR) (TC 2.A.51) family.</text>
</comment>
<proteinExistence type="inferred from homology"/>
<evidence type="ECO:0000256" key="1">
    <source>
        <dbReference type="ARBA" id="ARBA00004651"/>
    </source>
</evidence>
<evidence type="ECO:0000256" key="4">
    <source>
        <dbReference type="ARBA" id="ARBA00022692"/>
    </source>
</evidence>
<evidence type="ECO:0000256" key="5">
    <source>
        <dbReference type="ARBA" id="ARBA00022989"/>
    </source>
</evidence>
<comment type="subcellular location">
    <subcellularLocation>
        <location evidence="1">Cell membrane</location>
        <topology evidence="1">Multi-pass membrane protein</topology>
    </subcellularLocation>
</comment>
<feature type="transmembrane region" description="Helical" evidence="7">
    <location>
        <begin position="100"/>
        <end position="120"/>
    </location>
</feature>
<dbReference type="NCBIfam" id="TIGR00937">
    <property type="entry name" value="2A51"/>
    <property type="match status" value="1"/>
</dbReference>